<dbReference type="GO" id="GO:0031419">
    <property type="term" value="F:cobalamin binding"/>
    <property type="evidence" value="ECO:0007669"/>
    <property type="project" value="InterPro"/>
</dbReference>
<dbReference type="SFLD" id="SFLDG01082">
    <property type="entry name" value="B12-binding_domain_containing"/>
    <property type="match status" value="1"/>
</dbReference>
<dbReference type="InterPro" id="IPR023404">
    <property type="entry name" value="rSAM_horseshoe"/>
</dbReference>
<dbReference type="InterPro" id="IPR051198">
    <property type="entry name" value="BchE-like"/>
</dbReference>
<dbReference type="InterPro" id="IPR058240">
    <property type="entry name" value="rSAM_sf"/>
</dbReference>
<keyword evidence="5" id="KW-0411">Iron-sulfur</keyword>
<keyword evidence="2" id="KW-0949">S-adenosyl-L-methionine</keyword>
<dbReference type="Gene3D" id="3.80.30.20">
    <property type="entry name" value="tm_1862 like domain"/>
    <property type="match status" value="1"/>
</dbReference>
<dbReference type="PANTHER" id="PTHR43409">
    <property type="entry name" value="ANAEROBIC MAGNESIUM-PROTOPORPHYRIN IX MONOMETHYL ESTER CYCLASE-RELATED"/>
    <property type="match status" value="1"/>
</dbReference>
<evidence type="ECO:0000259" key="7">
    <source>
        <dbReference type="PROSITE" id="PS51918"/>
    </source>
</evidence>
<dbReference type="InterPro" id="IPR034466">
    <property type="entry name" value="Methyltransferase_Class_B"/>
</dbReference>
<comment type="cofactor">
    <cofactor evidence="1">
        <name>[4Fe-4S] cluster</name>
        <dbReference type="ChEBI" id="CHEBI:49883"/>
    </cofactor>
</comment>
<protein>
    <submittedName>
        <fullName evidence="8">Radical SAM protein</fullName>
    </submittedName>
</protein>
<dbReference type="Pfam" id="PF02310">
    <property type="entry name" value="B12-binding"/>
    <property type="match status" value="1"/>
</dbReference>
<dbReference type="CDD" id="cd01335">
    <property type="entry name" value="Radical_SAM"/>
    <property type="match status" value="1"/>
</dbReference>
<dbReference type="GO" id="GO:0003824">
    <property type="term" value="F:catalytic activity"/>
    <property type="evidence" value="ECO:0007669"/>
    <property type="project" value="InterPro"/>
</dbReference>
<feature type="domain" description="Radical SAM core" evidence="7">
    <location>
        <begin position="208"/>
        <end position="447"/>
    </location>
</feature>
<proteinExistence type="predicted"/>
<dbReference type="GO" id="GO:0005829">
    <property type="term" value="C:cytosol"/>
    <property type="evidence" value="ECO:0007669"/>
    <property type="project" value="TreeGrafter"/>
</dbReference>
<keyword evidence="3" id="KW-0479">Metal-binding</keyword>
<sequence>MPVPVNLSTPASSRPRTDLRIWLADLTYTQQSISSEIMPQAIGGIATYLGTQVDMTHRVRIFKYPEKLADELAKGPTPDIIGFSCYVWNINLSLAFAERIKEALPHIITVFGGPNYPAHEGEQEEFLRTRLGRSVDFYVDREGEQAFAGLVGALVRSDGDLAPVHGTVAGVHSIDAAGRAHLPAAGPRLASLASVPSPYRAGLMDEFFDGRLVPTVQTNRGCPFSCSFCVEGTRYYSKIAKKTAERVRQELLYIGARMAALIDRDGCRNELLITDSNFGMFPEDLDICDAIVECQDTYGWPRYIDLTTGKNKRDRVLEAISRTRGTMTLSGSVQSLNPEVLAQVRRSNIDAGQLMDVALAAAEQGTGTYSEVILGLPGDSKEAHFSTLDQLIAARFDRLNMFQLTLLPGSDLWSPDQRSEHSMRTRFRVIPRSFGEFEVLGRRLAAAEIDEVCVELPTLSFDDYVDCRQMNLFISAAYNDGTFELLTKLLRTQHCSVFRWLQILQEPPKQGVLSDVVRGFRDETRDQLWDSADELGAYAQEHIKDYISGKLGSNLLYTYRALMLSTAFDGLAAEAGRAARQTLAEAGRLTPPIDEFITEAQEYHRLQLSGVLGTNVVEPLRQEARFDLAAFLDAPMDSAPVPLSAPTVRSFELSETQLDVLKTYREQFGDSPQGVGRMLTKVRFQDLRRVATIGTESS</sequence>
<dbReference type="InterPro" id="IPR006638">
    <property type="entry name" value="Elp3/MiaA/NifB-like_rSAM"/>
</dbReference>
<evidence type="ECO:0000256" key="1">
    <source>
        <dbReference type="ARBA" id="ARBA00001966"/>
    </source>
</evidence>
<dbReference type="EMBL" id="CP163431">
    <property type="protein sequence ID" value="XDQ07575.1"/>
    <property type="molecule type" value="Genomic_DNA"/>
</dbReference>
<evidence type="ECO:0000256" key="3">
    <source>
        <dbReference type="ARBA" id="ARBA00022723"/>
    </source>
</evidence>
<dbReference type="SMART" id="SM00729">
    <property type="entry name" value="Elp3"/>
    <property type="match status" value="1"/>
</dbReference>
<dbReference type="RefSeq" id="WP_369192346.1">
    <property type="nucleotide sequence ID" value="NZ_CP163431.1"/>
</dbReference>
<dbReference type="GO" id="GO:0046872">
    <property type="term" value="F:metal ion binding"/>
    <property type="evidence" value="ECO:0007669"/>
    <property type="project" value="UniProtKB-KW"/>
</dbReference>
<name>A0AB39MMA0_9ACTN</name>
<feature type="domain" description="B12-binding" evidence="6">
    <location>
        <begin position="18"/>
        <end position="161"/>
    </location>
</feature>
<dbReference type="GO" id="GO:0051539">
    <property type="term" value="F:4 iron, 4 sulfur cluster binding"/>
    <property type="evidence" value="ECO:0007669"/>
    <property type="project" value="UniProtKB-KW"/>
</dbReference>
<organism evidence="8">
    <name type="scientific">Streptomyces sp. R08</name>
    <dbReference type="NCBI Taxonomy" id="3238624"/>
    <lineage>
        <taxon>Bacteria</taxon>
        <taxon>Bacillati</taxon>
        <taxon>Actinomycetota</taxon>
        <taxon>Actinomycetes</taxon>
        <taxon>Kitasatosporales</taxon>
        <taxon>Streptomycetaceae</taxon>
        <taxon>Streptomyces</taxon>
    </lineage>
</organism>
<evidence type="ECO:0000313" key="8">
    <source>
        <dbReference type="EMBL" id="XDQ07575.1"/>
    </source>
</evidence>
<evidence type="ECO:0000256" key="5">
    <source>
        <dbReference type="ARBA" id="ARBA00023014"/>
    </source>
</evidence>
<keyword evidence="4" id="KW-0408">Iron</keyword>
<dbReference type="SFLD" id="SFLDG01123">
    <property type="entry name" value="methyltransferase_(Class_B)"/>
    <property type="match status" value="1"/>
</dbReference>
<dbReference type="SUPFAM" id="SSF102114">
    <property type="entry name" value="Radical SAM enzymes"/>
    <property type="match status" value="1"/>
</dbReference>
<dbReference type="PANTHER" id="PTHR43409:SF16">
    <property type="entry name" value="SLR0320 PROTEIN"/>
    <property type="match status" value="1"/>
</dbReference>
<dbReference type="InterPro" id="IPR006158">
    <property type="entry name" value="Cobalamin-bd"/>
</dbReference>
<gene>
    <name evidence="8" type="ORF">AB5J58_48675</name>
</gene>
<dbReference type="Pfam" id="PF04055">
    <property type="entry name" value="Radical_SAM"/>
    <property type="match status" value="1"/>
</dbReference>
<dbReference type="SFLD" id="SFLDS00029">
    <property type="entry name" value="Radical_SAM"/>
    <property type="match status" value="1"/>
</dbReference>
<reference evidence="8" key="1">
    <citation type="submission" date="2024-07" db="EMBL/GenBank/DDBJ databases">
        <authorList>
            <person name="Yu S.T."/>
        </authorList>
    </citation>
    <scope>NUCLEOTIDE SEQUENCE</scope>
    <source>
        <strain evidence="8">R08</strain>
    </source>
</reference>
<dbReference type="InterPro" id="IPR007197">
    <property type="entry name" value="rSAM"/>
</dbReference>
<dbReference type="Gene3D" id="3.40.50.280">
    <property type="entry name" value="Cobalamin-binding domain"/>
    <property type="match status" value="1"/>
</dbReference>
<dbReference type="PROSITE" id="PS51332">
    <property type="entry name" value="B12_BINDING"/>
    <property type="match status" value="1"/>
</dbReference>
<dbReference type="AlphaFoldDB" id="A0AB39MMA0"/>
<evidence type="ECO:0000256" key="2">
    <source>
        <dbReference type="ARBA" id="ARBA00022691"/>
    </source>
</evidence>
<accession>A0AB39MMA0</accession>
<dbReference type="PROSITE" id="PS51918">
    <property type="entry name" value="RADICAL_SAM"/>
    <property type="match status" value="1"/>
</dbReference>
<evidence type="ECO:0000259" key="6">
    <source>
        <dbReference type="PROSITE" id="PS51332"/>
    </source>
</evidence>
<evidence type="ECO:0000256" key="4">
    <source>
        <dbReference type="ARBA" id="ARBA00023004"/>
    </source>
</evidence>